<proteinExistence type="inferred from homology"/>
<dbReference type="OrthoDB" id="60092at2759"/>
<keyword evidence="5" id="KW-1185">Reference proteome</keyword>
<dbReference type="InterPro" id="IPR026584">
    <property type="entry name" value="Rad9"/>
</dbReference>
<dbReference type="GO" id="GO:0031573">
    <property type="term" value="P:mitotic intra-S DNA damage checkpoint signaling"/>
    <property type="evidence" value="ECO:0007669"/>
    <property type="project" value="TreeGrafter"/>
</dbReference>
<accession>A0A3N4I1Y0</accession>
<dbReference type="InterPro" id="IPR007268">
    <property type="entry name" value="Rad9/Ddc1"/>
</dbReference>
<comment type="function">
    <text evidence="2">Acts in DNA repair and mutagenesis. Involved in promoting resistance to ionizing radiation and UV light, as well as regulating cell cycle progression after irradiation.</text>
</comment>
<reference evidence="4 5" key="1">
    <citation type="journal article" date="2018" name="Nat. Ecol. Evol.">
        <title>Pezizomycetes genomes reveal the molecular basis of ectomycorrhizal truffle lifestyle.</title>
        <authorList>
            <person name="Murat C."/>
            <person name="Payen T."/>
            <person name="Noel B."/>
            <person name="Kuo A."/>
            <person name="Morin E."/>
            <person name="Chen J."/>
            <person name="Kohler A."/>
            <person name="Krizsan K."/>
            <person name="Balestrini R."/>
            <person name="Da Silva C."/>
            <person name="Montanini B."/>
            <person name="Hainaut M."/>
            <person name="Levati E."/>
            <person name="Barry K.W."/>
            <person name="Belfiori B."/>
            <person name="Cichocki N."/>
            <person name="Clum A."/>
            <person name="Dockter R.B."/>
            <person name="Fauchery L."/>
            <person name="Guy J."/>
            <person name="Iotti M."/>
            <person name="Le Tacon F."/>
            <person name="Lindquist E.A."/>
            <person name="Lipzen A."/>
            <person name="Malagnac F."/>
            <person name="Mello A."/>
            <person name="Molinier V."/>
            <person name="Miyauchi S."/>
            <person name="Poulain J."/>
            <person name="Riccioni C."/>
            <person name="Rubini A."/>
            <person name="Sitrit Y."/>
            <person name="Splivallo R."/>
            <person name="Traeger S."/>
            <person name="Wang M."/>
            <person name="Zifcakova L."/>
            <person name="Wipf D."/>
            <person name="Zambonelli A."/>
            <person name="Paolocci F."/>
            <person name="Nowrousian M."/>
            <person name="Ottonello S."/>
            <person name="Baldrian P."/>
            <person name="Spatafora J.W."/>
            <person name="Henrissat B."/>
            <person name="Nagy L.G."/>
            <person name="Aury J.M."/>
            <person name="Wincker P."/>
            <person name="Grigoriev I.V."/>
            <person name="Bonfante P."/>
            <person name="Martin F.M."/>
        </authorList>
    </citation>
    <scope>NUCLEOTIDE SEQUENCE [LARGE SCALE GENOMIC DNA]</scope>
    <source>
        <strain evidence="4 5">RN42</strain>
    </source>
</reference>
<feature type="compositionally biased region" description="Basic and acidic residues" evidence="3">
    <location>
        <begin position="423"/>
        <end position="432"/>
    </location>
</feature>
<dbReference type="InterPro" id="IPR046938">
    <property type="entry name" value="DNA_clamp_sf"/>
</dbReference>
<organism evidence="4 5">
    <name type="scientific">Ascobolus immersus RN42</name>
    <dbReference type="NCBI Taxonomy" id="1160509"/>
    <lineage>
        <taxon>Eukaryota</taxon>
        <taxon>Fungi</taxon>
        <taxon>Dikarya</taxon>
        <taxon>Ascomycota</taxon>
        <taxon>Pezizomycotina</taxon>
        <taxon>Pezizomycetes</taxon>
        <taxon>Pezizales</taxon>
        <taxon>Ascobolaceae</taxon>
        <taxon>Ascobolus</taxon>
    </lineage>
</organism>
<feature type="region of interest" description="Disordered" evidence="3">
    <location>
        <begin position="388"/>
        <end position="458"/>
    </location>
</feature>
<dbReference type="GO" id="GO:0071479">
    <property type="term" value="P:cellular response to ionizing radiation"/>
    <property type="evidence" value="ECO:0007669"/>
    <property type="project" value="TreeGrafter"/>
</dbReference>
<dbReference type="GO" id="GO:0030896">
    <property type="term" value="C:checkpoint clamp complex"/>
    <property type="evidence" value="ECO:0007669"/>
    <property type="project" value="UniProtKB-UniRule"/>
</dbReference>
<dbReference type="Pfam" id="PF04139">
    <property type="entry name" value="Rad9"/>
    <property type="match status" value="1"/>
</dbReference>
<dbReference type="PANTHER" id="PTHR15237:SF0">
    <property type="entry name" value="CELL CYCLE CHECKPOINT CONTROL PROTEIN"/>
    <property type="match status" value="1"/>
</dbReference>
<name>A0A3N4I1Y0_ASCIM</name>
<keyword evidence="2" id="KW-0227">DNA damage</keyword>
<dbReference type="EMBL" id="ML119755">
    <property type="protein sequence ID" value="RPA75894.1"/>
    <property type="molecule type" value="Genomic_DNA"/>
</dbReference>
<comment type="similarity">
    <text evidence="1 2">Belongs to the rad9 family.</text>
</comment>
<sequence>MPVLSFSLNPSSIQRLHDALVCLSRFSETVTLEFYKNRLELIALNSSKSSFASITLQGGKFFDRYSFREEPSSSHTSGPIAESRFTCKLLTRSLLSVFRQRGSDAKDKGTAIEKCEVEVKDFSAEASSRHSTQSVECRMNVRMLCKHGVVKTYRLTYEDAERIYVKFDRETAANHWQIESGMLKEYLEHFGPKADQLDISVEGDRAIFTSFTEKLVSGDEILKQPLQTRISLSTAEFESILVENSIHLSIPLRDFKTVIQHADSLRASITAFYNNPGQPLHLAYERDGLACAFTVMTRPDGVGRMAAPIRHLSKTKEPQKRARTTSTAIREREEADTTRYQETPRAAARNEFTPAWRDYSEPAPQRNPYMEQNSFADFSEVQASAVPPRGLLDSDEENEGAEESVTWDIRGDGGGWRAPSRRVTGEKRRRLESEDDSAGEEGVVGPTQRSNIPKGLFD</sequence>
<feature type="compositionally biased region" description="Acidic residues" evidence="3">
    <location>
        <begin position="393"/>
        <end position="402"/>
    </location>
</feature>
<dbReference type="GO" id="GO:0000076">
    <property type="term" value="P:DNA replication checkpoint signaling"/>
    <property type="evidence" value="ECO:0007669"/>
    <property type="project" value="TreeGrafter"/>
</dbReference>
<evidence type="ECO:0000256" key="2">
    <source>
        <dbReference type="PIRNR" id="PIRNR009303"/>
    </source>
</evidence>
<dbReference type="STRING" id="1160509.A0A3N4I1Y0"/>
<dbReference type="GO" id="GO:0006281">
    <property type="term" value="P:DNA repair"/>
    <property type="evidence" value="ECO:0007669"/>
    <property type="project" value="UniProtKB-UniRule"/>
</dbReference>
<dbReference type="AlphaFoldDB" id="A0A3N4I1Y0"/>
<dbReference type="Gene3D" id="3.70.10.10">
    <property type="match status" value="1"/>
</dbReference>
<feature type="region of interest" description="Disordered" evidence="3">
    <location>
        <begin position="314"/>
        <end position="370"/>
    </location>
</feature>
<evidence type="ECO:0000313" key="5">
    <source>
        <dbReference type="Proteomes" id="UP000275078"/>
    </source>
</evidence>
<evidence type="ECO:0000256" key="3">
    <source>
        <dbReference type="SAM" id="MobiDB-lite"/>
    </source>
</evidence>
<gene>
    <name evidence="4" type="ORF">BJ508DRAFT_417901</name>
</gene>
<dbReference type="PIRSF" id="PIRSF009303">
    <property type="entry name" value="Cell_cycle_RAD9"/>
    <property type="match status" value="1"/>
</dbReference>
<evidence type="ECO:0000313" key="4">
    <source>
        <dbReference type="EMBL" id="RPA75894.1"/>
    </source>
</evidence>
<feature type="compositionally biased region" description="Basic and acidic residues" evidence="3">
    <location>
        <begin position="329"/>
        <end position="339"/>
    </location>
</feature>
<protein>
    <recommendedName>
        <fullName evidence="2">DNA repair protein rad9</fullName>
    </recommendedName>
</protein>
<dbReference type="SUPFAM" id="SSF55979">
    <property type="entry name" value="DNA clamp"/>
    <property type="match status" value="1"/>
</dbReference>
<evidence type="ECO:0000256" key="1">
    <source>
        <dbReference type="ARBA" id="ARBA00008494"/>
    </source>
</evidence>
<dbReference type="PANTHER" id="PTHR15237">
    <property type="entry name" value="DNA REPAIR PROTEIN RAD9"/>
    <property type="match status" value="1"/>
</dbReference>
<dbReference type="Proteomes" id="UP000275078">
    <property type="component" value="Unassembled WGS sequence"/>
</dbReference>